<keyword evidence="3" id="KW-1185">Reference proteome</keyword>
<protein>
    <recommendedName>
        <fullName evidence="4">Phytanoyl-CoA dioxygenase</fullName>
    </recommendedName>
</protein>
<comment type="caution">
    <text evidence="2">The sequence shown here is derived from an EMBL/GenBank/DDBJ whole genome shotgun (WGS) entry which is preliminary data.</text>
</comment>
<dbReference type="InterPro" id="IPR008775">
    <property type="entry name" value="Phytyl_CoA_dOase-like"/>
</dbReference>
<evidence type="ECO:0000256" key="1">
    <source>
        <dbReference type="ARBA" id="ARBA00001962"/>
    </source>
</evidence>
<dbReference type="PANTHER" id="PTHR20883">
    <property type="entry name" value="PHYTANOYL-COA DIOXYGENASE DOMAIN CONTAINING 1"/>
    <property type="match status" value="1"/>
</dbReference>
<dbReference type="PANTHER" id="PTHR20883:SF47">
    <property type="entry name" value="PHYTANOYL-COA DIOXYGENASE"/>
    <property type="match status" value="1"/>
</dbReference>
<sequence length="238" mass="27500">MKNPGVLCDEHVKPGEPGRFHDDQFLWRRHETMRRFVYESPAAEIARHMMRGKQVQLFYDQLFVKEPGTRKATPWHNDHSYWQLKGNQVISLWLALDPVPKSSCVKYVKGSHKWRLLHKISSFSGDEQRYKESSSLPDIPDIESKRDEFELLTWDMEPGDCLVHHSFAVHGAPGISTQSGRRRAYATRWFGEDVDFDPRPGTMHHMWVNAGLDPGLKAEEPLKSSLFPKVTPAPEVRV</sequence>
<reference evidence="2" key="1">
    <citation type="submission" date="2020-06" db="EMBL/GenBank/DDBJ databases">
        <title>WGS assembly of Ceratodon purpureus strain R40.</title>
        <authorList>
            <person name="Carey S.B."/>
            <person name="Jenkins J."/>
            <person name="Shu S."/>
            <person name="Lovell J.T."/>
            <person name="Sreedasyam A."/>
            <person name="Maumus F."/>
            <person name="Tiley G.P."/>
            <person name="Fernandez-Pozo N."/>
            <person name="Barry K."/>
            <person name="Chen C."/>
            <person name="Wang M."/>
            <person name="Lipzen A."/>
            <person name="Daum C."/>
            <person name="Saski C.A."/>
            <person name="Payton A.C."/>
            <person name="Mcbreen J.C."/>
            <person name="Conrad R.E."/>
            <person name="Kollar L.M."/>
            <person name="Olsson S."/>
            <person name="Huttunen S."/>
            <person name="Landis J.B."/>
            <person name="Wickett N.J."/>
            <person name="Johnson M.G."/>
            <person name="Rensing S.A."/>
            <person name="Grimwood J."/>
            <person name="Schmutz J."/>
            <person name="Mcdaniel S.F."/>
        </authorList>
    </citation>
    <scope>NUCLEOTIDE SEQUENCE</scope>
    <source>
        <strain evidence="2">R40</strain>
    </source>
</reference>
<dbReference type="Proteomes" id="UP000822688">
    <property type="component" value="Chromosome 4"/>
</dbReference>
<dbReference type="AlphaFoldDB" id="A0A8T0I5K0"/>
<evidence type="ECO:0000313" key="3">
    <source>
        <dbReference type="Proteomes" id="UP000822688"/>
    </source>
</evidence>
<organism evidence="2 3">
    <name type="scientific">Ceratodon purpureus</name>
    <name type="common">Fire moss</name>
    <name type="synonym">Dicranum purpureum</name>
    <dbReference type="NCBI Taxonomy" id="3225"/>
    <lineage>
        <taxon>Eukaryota</taxon>
        <taxon>Viridiplantae</taxon>
        <taxon>Streptophyta</taxon>
        <taxon>Embryophyta</taxon>
        <taxon>Bryophyta</taxon>
        <taxon>Bryophytina</taxon>
        <taxon>Bryopsida</taxon>
        <taxon>Dicranidae</taxon>
        <taxon>Pseudoditrichales</taxon>
        <taxon>Ditrichaceae</taxon>
        <taxon>Ceratodon</taxon>
    </lineage>
</organism>
<dbReference type="Gene3D" id="2.60.120.620">
    <property type="entry name" value="q2cbj1_9rhob like domain"/>
    <property type="match status" value="1"/>
</dbReference>
<dbReference type="EMBL" id="CM026424">
    <property type="protein sequence ID" value="KAG0578407.1"/>
    <property type="molecule type" value="Genomic_DNA"/>
</dbReference>
<dbReference type="Pfam" id="PF05721">
    <property type="entry name" value="PhyH"/>
    <property type="match status" value="1"/>
</dbReference>
<dbReference type="SUPFAM" id="SSF51197">
    <property type="entry name" value="Clavaminate synthase-like"/>
    <property type="match status" value="1"/>
</dbReference>
<gene>
    <name evidence="2" type="ORF">KC19_4G020300</name>
</gene>
<evidence type="ECO:0000313" key="2">
    <source>
        <dbReference type="EMBL" id="KAG0578407.1"/>
    </source>
</evidence>
<comment type="cofactor">
    <cofactor evidence="1">
        <name>Fe cation</name>
        <dbReference type="ChEBI" id="CHEBI:24875"/>
    </cofactor>
</comment>
<name>A0A8T0I5K0_CERPU</name>
<evidence type="ECO:0008006" key="4">
    <source>
        <dbReference type="Google" id="ProtNLM"/>
    </source>
</evidence>
<proteinExistence type="predicted"/>
<accession>A0A8T0I5K0</accession>